<dbReference type="RefSeq" id="WP_051803580.1">
    <property type="nucleotide sequence ID" value="NZ_FOIX01000002.1"/>
</dbReference>
<evidence type="ECO:0000313" key="1">
    <source>
        <dbReference type="EMBL" id="VEI01547.1"/>
    </source>
</evidence>
<dbReference type="OrthoDB" id="2880589at2"/>
<accession>A0A3S4V4M8</accession>
<sequence>MEKNDLFYTFDYYGVNNDYEDYHKLEPFQGVNFEHKDLSVAKKFIIEDLKELDGKKDNDIVVCMFKTTEGDGMFEILIYKNTDWIRCEDTDFIIKNKFELLHEGEEYKVSKKVTVESWEDIVDNFTSFQEVDKNEPSQVRKYYSSFFHWYYYPKEGLFAPSKYLGYKGSTIEGYDSAGSGGETQIALKKYFTKLDKSSDEFKKLYRELSQISKNNFGKDLNDKILNGTGGIYIPKS</sequence>
<name>A0A3S4V4M8_9FLAO</name>
<protein>
    <submittedName>
        <fullName evidence="1">Uncharacterized protein</fullName>
    </submittedName>
</protein>
<reference evidence="1 2" key="1">
    <citation type="submission" date="2018-12" db="EMBL/GenBank/DDBJ databases">
        <authorList>
            <consortium name="Pathogen Informatics"/>
        </authorList>
    </citation>
    <scope>NUCLEOTIDE SEQUENCE [LARGE SCALE GENOMIC DNA]</scope>
    <source>
        <strain evidence="1 2">NCTC13489</strain>
    </source>
</reference>
<proteinExistence type="predicted"/>
<evidence type="ECO:0000313" key="2">
    <source>
        <dbReference type="Proteomes" id="UP000270036"/>
    </source>
</evidence>
<dbReference type="KEGG" id="cant:NCTC13489_02817"/>
<dbReference type="EMBL" id="LR134441">
    <property type="protein sequence ID" value="VEI01547.1"/>
    <property type="molecule type" value="Genomic_DNA"/>
</dbReference>
<gene>
    <name evidence="1" type="ORF">NCTC13489_02817</name>
</gene>
<dbReference type="AlphaFoldDB" id="A0A3S4V4M8"/>
<dbReference type="Proteomes" id="UP000270036">
    <property type="component" value="Chromosome"/>
</dbReference>
<organism evidence="1 2">
    <name type="scientific">Kaistella antarctica</name>
    <dbReference type="NCBI Taxonomy" id="266748"/>
    <lineage>
        <taxon>Bacteria</taxon>
        <taxon>Pseudomonadati</taxon>
        <taxon>Bacteroidota</taxon>
        <taxon>Flavobacteriia</taxon>
        <taxon>Flavobacteriales</taxon>
        <taxon>Weeksellaceae</taxon>
        <taxon>Chryseobacterium group</taxon>
        <taxon>Kaistella</taxon>
    </lineage>
</organism>